<dbReference type="Proteomes" id="UP001162162">
    <property type="component" value="Unassembled WGS sequence"/>
</dbReference>
<dbReference type="EMBL" id="JAPWTK010000012">
    <property type="protein sequence ID" value="KAJ8959671.1"/>
    <property type="molecule type" value="Genomic_DNA"/>
</dbReference>
<evidence type="ECO:0000313" key="2">
    <source>
        <dbReference type="Proteomes" id="UP001162162"/>
    </source>
</evidence>
<dbReference type="PANTHER" id="PTHR47326">
    <property type="entry name" value="TRANSPOSABLE ELEMENT TC3 TRANSPOSASE-LIKE PROTEIN"/>
    <property type="match status" value="1"/>
</dbReference>
<comment type="caution">
    <text evidence="1">The sequence shown here is derived from an EMBL/GenBank/DDBJ whole genome shotgun (WGS) entry which is preliminary data.</text>
</comment>
<name>A0AAV8Z8R4_9CUCU</name>
<dbReference type="AlphaFoldDB" id="A0AAV8Z8R4"/>
<organism evidence="1 2">
    <name type="scientific">Aromia moschata</name>
    <dbReference type="NCBI Taxonomy" id="1265417"/>
    <lineage>
        <taxon>Eukaryota</taxon>
        <taxon>Metazoa</taxon>
        <taxon>Ecdysozoa</taxon>
        <taxon>Arthropoda</taxon>
        <taxon>Hexapoda</taxon>
        <taxon>Insecta</taxon>
        <taxon>Pterygota</taxon>
        <taxon>Neoptera</taxon>
        <taxon>Endopterygota</taxon>
        <taxon>Coleoptera</taxon>
        <taxon>Polyphaga</taxon>
        <taxon>Cucujiformia</taxon>
        <taxon>Chrysomeloidea</taxon>
        <taxon>Cerambycidae</taxon>
        <taxon>Cerambycinae</taxon>
        <taxon>Callichromatini</taxon>
        <taxon>Aromia</taxon>
    </lineage>
</organism>
<proteinExistence type="predicted"/>
<dbReference type="Gene3D" id="3.30.420.10">
    <property type="entry name" value="Ribonuclease H-like superfamily/Ribonuclease H"/>
    <property type="match status" value="1"/>
</dbReference>
<gene>
    <name evidence="1" type="ORF">NQ318_021859</name>
</gene>
<dbReference type="GO" id="GO:0003676">
    <property type="term" value="F:nucleic acid binding"/>
    <property type="evidence" value="ECO:0007669"/>
    <property type="project" value="InterPro"/>
</dbReference>
<sequence>MLTTADKLEIILIYGETVQIELDGVEIHSTAEVREFLNNLFREKWIGKFSEFSWPPRFSDLNIMDFFWGYLKE</sequence>
<dbReference type="PANTHER" id="PTHR47326:SF1">
    <property type="entry name" value="HTH PSQ-TYPE DOMAIN-CONTAINING PROTEIN"/>
    <property type="match status" value="1"/>
</dbReference>
<keyword evidence="2" id="KW-1185">Reference proteome</keyword>
<reference evidence="1" key="1">
    <citation type="journal article" date="2023" name="Insect Mol. Biol.">
        <title>Genome sequencing provides insights into the evolution of gene families encoding plant cell wall-degrading enzymes in longhorned beetles.</title>
        <authorList>
            <person name="Shin N.R."/>
            <person name="Okamura Y."/>
            <person name="Kirsch R."/>
            <person name="Pauchet Y."/>
        </authorList>
    </citation>
    <scope>NUCLEOTIDE SEQUENCE</scope>
    <source>
        <strain evidence="1">AMC_N1</strain>
    </source>
</reference>
<evidence type="ECO:0000313" key="1">
    <source>
        <dbReference type="EMBL" id="KAJ8959671.1"/>
    </source>
</evidence>
<accession>A0AAV8Z8R4</accession>
<dbReference type="InterPro" id="IPR036397">
    <property type="entry name" value="RNaseH_sf"/>
</dbReference>
<protein>
    <submittedName>
        <fullName evidence="1">Uncharacterized protein</fullName>
    </submittedName>
</protein>